<proteinExistence type="predicted"/>
<dbReference type="EMBL" id="AP014836">
    <property type="protein sequence ID" value="BAW79760.1"/>
    <property type="molecule type" value="Genomic_DNA"/>
</dbReference>
<accession>A0A1Q2SKW3</accession>
<dbReference type="InterPro" id="IPR027417">
    <property type="entry name" value="P-loop_NTPase"/>
</dbReference>
<protein>
    <submittedName>
        <fullName evidence="2">KAP P-loop domain-containing protein</fullName>
    </submittedName>
</protein>
<organism evidence="2 3">
    <name type="scientific">Candidatus Nitrosoglobus terrae</name>
    <dbReference type="NCBI Taxonomy" id="1630141"/>
    <lineage>
        <taxon>Bacteria</taxon>
        <taxon>Pseudomonadati</taxon>
        <taxon>Pseudomonadota</taxon>
        <taxon>Gammaproteobacteria</taxon>
        <taxon>Chromatiales</taxon>
        <taxon>Chromatiaceae</taxon>
        <taxon>Candidatus Nitrosoglobus</taxon>
    </lineage>
</organism>
<dbReference type="Proteomes" id="UP000243679">
    <property type="component" value="Chromosome"/>
</dbReference>
<dbReference type="InterPro" id="IPR011646">
    <property type="entry name" value="KAP_P-loop"/>
</dbReference>
<dbReference type="Pfam" id="PF07693">
    <property type="entry name" value="KAP_NTPase"/>
    <property type="match status" value="1"/>
</dbReference>
<keyword evidence="3" id="KW-1185">Reference proteome</keyword>
<name>A0A1Q2SKW3_9GAMM</name>
<dbReference type="AlphaFoldDB" id="A0A1Q2SKW3"/>
<feature type="domain" description="KAP NTPase" evidence="1">
    <location>
        <begin position="28"/>
        <end position="331"/>
    </location>
</feature>
<dbReference type="OrthoDB" id="88903at2"/>
<evidence type="ECO:0000313" key="3">
    <source>
        <dbReference type="Proteomes" id="UP000243679"/>
    </source>
</evidence>
<evidence type="ECO:0000313" key="2">
    <source>
        <dbReference type="EMBL" id="BAW79760.1"/>
    </source>
</evidence>
<dbReference type="RefSeq" id="WP_096526380.1">
    <property type="nucleotide sequence ID" value="NZ_AP014836.1"/>
</dbReference>
<dbReference type="KEGG" id="ntt:TAO_0390"/>
<dbReference type="SUPFAM" id="SSF52540">
    <property type="entry name" value="P-loop containing nucleoside triphosphate hydrolases"/>
    <property type="match status" value="1"/>
</dbReference>
<reference evidence="2 3" key="1">
    <citation type="journal article" date="2017" name="ISME J.">
        <title>An acid-tolerant ammonia-oxidizing ?-proteobacterium from soil.</title>
        <authorList>
            <person name="Hayatsu M."/>
            <person name="Tago K."/>
            <person name="Uchiyama I."/>
            <person name="Toyoda A."/>
            <person name="Wang Y."/>
            <person name="Shimomura Y."/>
            <person name="Okubo T."/>
            <person name="Kurisu F."/>
            <person name="Hirono Y."/>
            <person name="Nonaka K."/>
            <person name="Akiyama H."/>
            <person name="Itoh T."/>
            <person name="Takami H."/>
        </authorList>
    </citation>
    <scope>NUCLEOTIDE SEQUENCE [LARGE SCALE GENOMIC DNA]</scope>
    <source>
        <strain evidence="2 3">TAO100</strain>
    </source>
</reference>
<evidence type="ECO:0000259" key="1">
    <source>
        <dbReference type="Pfam" id="PF07693"/>
    </source>
</evidence>
<gene>
    <name evidence="2" type="ORF">TAO_0390</name>
</gene>
<dbReference type="Gene3D" id="3.40.50.300">
    <property type="entry name" value="P-loop containing nucleotide triphosphate hydrolases"/>
    <property type="match status" value="1"/>
</dbReference>
<sequence>MRITTPPLDIQESHGFKNDLLQRKQLGESLTNLVINSTEALVISLNSQWGEGKTTFVKMWQGLLKEQNIHSIYIDAFQNDHTDDAFILIVSAISSYADRHAGKNKIKKFKKIAIETGKHLIPWAAKTVTKAFTFNLIDNEGMERLLAQKNIVQDTSEAVGGYVKERLETHTKKVELIEAFKKSLSELPSKLENNTSAKLVIIIDELDRCRLSFAIEIIEKIKHFFSIEHIIFVLAMHRNQLEGSIKHIYGKDIDAYTYLQKFISVEATLPPKFYSNYDHGSYIQRLIKLHEIPNYNNTHEGIVSYLIPLVRHFEFSLRQIEKVFTNLAIIYGISNAKQDKSLLDSPALIVFISAVRVKNSNLFERLQKQNITFKDLWEGLKIAQVDFSLENLRNWVRFGVLSEEEFCTLSVDDPARKVINHYNIREKIIPLLCQRLSMFQ</sequence>